<evidence type="ECO:0000256" key="6">
    <source>
        <dbReference type="SAM" id="Phobius"/>
    </source>
</evidence>
<dbReference type="STRING" id="280699.M1UWQ3"/>
<dbReference type="RefSeq" id="XP_005538752.1">
    <property type="nucleotide sequence ID" value="XM_005538695.1"/>
</dbReference>
<dbReference type="Proteomes" id="UP000007014">
    <property type="component" value="Chromosome 19"/>
</dbReference>
<dbReference type="PROSITE" id="PS50053">
    <property type="entry name" value="UBIQUITIN_2"/>
    <property type="match status" value="1"/>
</dbReference>
<dbReference type="InterPro" id="IPR000626">
    <property type="entry name" value="Ubiquitin-like_dom"/>
</dbReference>
<dbReference type="SUPFAM" id="SSF54236">
    <property type="entry name" value="Ubiquitin-like"/>
    <property type="match status" value="1"/>
</dbReference>
<feature type="transmembrane region" description="Helical" evidence="6">
    <location>
        <begin position="541"/>
        <end position="560"/>
    </location>
</feature>
<evidence type="ECO:0000256" key="4">
    <source>
        <dbReference type="ARBA" id="ARBA00023136"/>
    </source>
</evidence>
<keyword evidence="4 6" id="KW-0472">Membrane</keyword>
<evidence type="ECO:0000256" key="2">
    <source>
        <dbReference type="ARBA" id="ARBA00022692"/>
    </source>
</evidence>
<feature type="region of interest" description="Disordered" evidence="5">
    <location>
        <begin position="1"/>
        <end position="41"/>
    </location>
</feature>
<gene>
    <name evidence="8" type="ORF">CYME_CMS076C</name>
</gene>
<feature type="transmembrane region" description="Helical" evidence="6">
    <location>
        <begin position="455"/>
        <end position="477"/>
    </location>
</feature>
<dbReference type="OrthoDB" id="4756at2759"/>
<dbReference type="AlphaFoldDB" id="M1UWQ3"/>
<sequence>MNQMDVPRGTPESSDADQERPPGSPGPGACSSTARSASHGTAGAVRVLLKTPNIVSDAAGRSYVLSVEPESTVGDLKRRVHLEHPFHPAPEQQRLVYGGRLLQDGECIREIVGMSRAVVGELGDDARASSCVGSNGTETGESASPPLFAVFHLVVTSERGLTSAERSTGITRDAVVSGQQLESLASIEVNSAPSTNSGEVLTFSDASRERLGSVSDAERSPALSAVAAGRQEGSSDAALFDEAWALDEGQSQPQSQQQRALDADSATTPATAWRALSNATAEQETRQPSEEQHNGTEHSRNLQHRLDAARASTNAEQASLHVRLDEQTLQLVQAYARMLRAYEEYNRCLTEYYATHEAGGVPPSYLLANHSQSSGLSASSGHGTGAAARSSISRSALEAAERHQLPGNMLRAGAAGAIPVRMIAIRVRMPALDWALVSKLTFMVILLSQDGGRDRLLLLIGLAVLIYLFQTGALGPLRRYVESLSSQLWARMQMQTLVPATGESGARPVPRNSSSASGRDASFEAAATSRQEPLSTRVLRFLRGLYLVIIAFVCSLIPTWRPPPRR</sequence>
<evidence type="ECO:0000313" key="9">
    <source>
        <dbReference type="Proteomes" id="UP000007014"/>
    </source>
</evidence>
<keyword evidence="9" id="KW-1185">Reference proteome</keyword>
<dbReference type="Gene3D" id="3.10.20.90">
    <property type="entry name" value="Phosphatidylinositol 3-kinase Catalytic Subunit, Chain A, domain 1"/>
    <property type="match status" value="1"/>
</dbReference>
<protein>
    <recommendedName>
        <fullName evidence="7">Ubiquitin-like domain-containing protein</fullName>
    </recommendedName>
</protein>
<comment type="subcellular location">
    <subcellularLocation>
        <location evidence="1">Membrane</location>
    </subcellularLocation>
</comment>
<evidence type="ECO:0000256" key="3">
    <source>
        <dbReference type="ARBA" id="ARBA00022989"/>
    </source>
</evidence>
<name>M1UWQ3_CYAM1</name>
<dbReference type="InterPro" id="IPR039751">
    <property type="entry name" value="HERPUD1/2"/>
</dbReference>
<dbReference type="Pfam" id="PF00240">
    <property type="entry name" value="ubiquitin"/>
    <property type="match status" value="1"/>
</dbReference>
<dbReference type="HOGENOM" id="CLU_585815_0_0_1"/>
<dbReference type="GO" id="GO:0016020">
    <property type="term" value="C:membrane"/>
    <property type="evidence" value="ECO:0007669"/>
    <property type="project" value="UniProtKB-SubCell"/>
</dbReference>
<feature type="domain" description="Ubiquitin-like" evidence="7">
    <location>
        <begin position="45"/>
        <end position="110"/>
    </location>
</feature>
<evidence type="ECO:0000259" key="7">
    <source>
        <dbReference type="PROSITE" id="PS50053"/>
    </source>
</evidence>
<evidence type="ECO:0000256" key="1">
    <source>
        <dbReference type="ARBA" id="ARBA00004370"/>
    </source>
</evidence>
<dbReference type="InterPro" id="IPR029071">
    <property type="entry name" value="Ubiquitin-like_domsf"/>
</dbReference>
<feature type="compositionally biased region" description="Basic and acidic residues" evidence="5">
    <location>
        <begin position="283"/>
        <end position="301"/>
    </location>
</feature>
<evidence type="ECO:0000256" key="5">
    <source>
        <dbReference type="SAM" id="MobiDB-lite"/>
    </source>
</evidence>
<dbReference type="OMA" id="PFRATHA"/>
<reference evidence="8 9" key="2">
    <citation type="journal article" date="2007" name="BMC Biol.">
        <title>A 100%-complete sequence reveals unusually simple genomic features in the hot-spring red alga Cyanidioschyzon merolae.</title>
        <authorList>
            <person name="Nozaki H."/>
            <person name="Takano H."/>
            <person name="Misumi O."/>
            <person name="Terasawa K."/>
            <person name="Matsuzaki M."/>
            <person name="Maruyama S."/>
            <person name="Nishida K."/>
            <person name="Yagisawa F."/>
            <person name="Yoshida Y."/>
            <person name="Fujiwara T."/>
            <person name="Takio S."/>
            <person name="Tamura K."/>
            <person name="Chung S.J."/>
            <person name="Nakamura S."/>
            <person name="Kuroiwa H."/>
            <person name="Tanaka K."/>
            <person name="Sato N."/>
            <person name="Kuroiwa T."/>
        </authorList>
    </citation>
    <scope>NUCLEOTIDE SEQUENCE [LARGE SCALE GENOMIC DNA]</scope>
    <source>
        <strain evidence="8 9">10D</strain>
    </source>
</reference>
<dbReference type="KEGG" id="cme:CYME_CMS076C"/>
<feature type="region of interest" description="Disordered" evidence="5">
    <location>
        <begin position="212"/>
        <end position="234"/>
    </location>
</feature>
<keyword evidence="2 6" id="KW-0812">Transmembrane</keyword>
<proteinExistence type="predicted"/>
<dbReference type="GO" id="GO:0030968">
    <property type="term" value="P:endoplasmic reticulum unfolded protein response"/>
    <property type="evidence" value="ECO:0007669"/>
    <property type="project" value="TreeGrafter"/>
</dbReference>
<dbReference type="eggNOG" id="ENOG502QW3A">
    <property type="taxonomic scope" value="Eukaryota"/>
</dbReference>
<dbReference type="Gramene" id="CMS076CT">
    <property type="protein sequence ID" value="CMS076CT"/>
    <property type="gene ID" value="CMS076C"/>
</dbReference>
<keyword evidence="3 6" id="KW-1133">Transmembrane helix</keyword>
<dbReference type="GeneID" id="16997432"/>
<organism evidence="8 9">
    <name type="scientific">Cyanidioschyzon merolae (strain NIES-3377 / 10D)</name>
    <name type="common">Unicellular red alga</name>
    <dbReference type="NCBI Taxonomy" id="280699"/>
    <lineage>
        <taxon>Eukaryota</taxon>
        <taxon>Rhodophyta</taxon>
        <taxon>Bangiophyceae</taxon>
        <taxon>Cyanidiales</taxon>
        <taxon>Cyanidiaceae</taxon>
        <taxon>Cyanidioschyzon</taxon>
    </lineage>
</organism>
<feature type="region of interest" description="Disordered" evidence="5">
    <location>
        <begin position="501"/>
        <end position="524"/>
    </location>
</feature>
<dbReference type="EMBL" id="AP006501">
    <property type="protein sequence ID" value="BAM82716.1"/>
    <property type="molecule type" value="Genomic_DNA"/>
</dbReference>
<reference evidence="8 9" key="1">
    <citation type="journal article" date="2004" name="Nature">
        <title>Genome sequence of the ultrasmall unicellular red alga Cyanidioschyzon merolae 10D.</title>
        <authorList>
            <person name="Matsuzaki M."/>
            <person name="Misumi O."/>
            <person name="Shin-i T."/>
            <person name="Maruyama S."/>
            <person name="Takahara M."/>
            <person name="Miyagishima S."/>
            <person name="Mori T."/>
            <person name="Nishida K."/>
            <person name="Yagisawa F."/>
            <person name="Nishida K."/>
            <person name="Yoshida Y."/>
            <person name="Nishimura Y."/>
            <person name="Nakao S."/>
            <person name="Kobayashi T."/>
            <person name="Momoyama Y."/>
            <person name="Higashiyama T."/>
            <person name="Minoda A."/>
            <person name="Sano M."/>
            <person name="Nomoto H."/>
            <person name="Oishi K."/>
            <person name="Hayashi H."/>
            <person name="Ohta F."/>
            <person name="Nishizaka S."/>
            <person name="Haga S."/>
            <person name="Miura S."/>
            <person name="Morishita T."/>
            <person name="Kabeya Y."/>
            <person name="Terasawa K."/>
            <person name="Suzuki Y."/>
            <person name="Ishii Y."/>
            <person name="Asakawa S."/>
            <person name="Takano H."/>
            <person name="Ohta N."/>
            <person name="Kuroiwa H."/>
            <person name="Tanaka K."/>
            <person name="Shimizu N."/>
            <person name="Sugano S."/>
            <person name="Sato N."/>
            <person name="Nozaki H."/>
            <person name="Ogasawara N."/>
            <person name="Kohara Y."/>
            <person name="Kuroiwa T."/>
        </authorList>
    </citation>
    <scope>NUCLEOTIDE SEQUENCE [LARGE SCALE GENOMIC DNA]</scope>
    <source>
        <strain evidence="8 9">10D</strain>
    </source>
</reference>
<evidence type="ECO:0000313" key="8">
    <source>
        <dbReference type="EMBL" id="BAM82716.1"/>
    </source>
</evidence>
<dbReference type="PANTHER" id="PTHR12943">
    <property type="entry name" value="HOMOCYSTEINE-RESPONSIVE ENDOPLASMIC RETICULUM-RESIDENT UNIQUITIN-LIKE DOMAIN HERPUD PROTEIN FAMILY MEMBER"/>
    <property type="match status" value="1"/>
</dbReference>
<dbReference type="PANTHER" id="PTHR12943:SF27">
    <property type="entry name" value="HOMOCYSTEINE-INDUCED ENDOPLASMIC RETICULUM PROTEIN, ISOFORM A"/>
    <property type="match status" value="1"/>
</dbReference>
<accession>M1UWQ3</accession>
<feature type="region of interest" description="Disordered" evidence="5">
    <location>
        <begin position="247"/>
        <end position="301"/>
    </location>
</feature>